<dbReference type="Pfam" id="PF19266">
    <property type="entry name" value="CIS_tube"/>
    <property type="match status" value="1"/>
</dbReference>
<feature type="region of interest" description="Disordered" evidence="1">
    <location>
        <begin position="155"/>
        <end position="196"/>
    </location>
</feature>
<reference evidence="3 4" key="1">
    <citation type="submission" date="2016-10" db="EMBL/GenBank/DDBJ databases">
        <authorList>
            <person name="de Groot N.N."/>
        </authorList>
    </citation>
    <scope>NUCLEOTIDE SEQUENCE [LARGE SCALE GENOMIC DNA]</scope>
    <source>
        <strain evidence="3 4">DSM 25927</strain>
    </source>
</reference>
<dbReference type="InterPro" id="IPR045361">
    <property type="entry name" value="CIS_tube_prot_N"/>
</dbReference>
<protein>
    <recommendedName>
        <fullName evidence="2">Contractile injection system tube protein N-terminal domain-containing protein</fullName>
    </recommendedName>
</protein>
<dbReference type="OrthoDB" id="9815939at2"/>
<dbReference type="AlphaFoldDB" id="A0A1H8ZI71"/>
<evidence type="ECO:0000256" key="1">
    <source>
        <dbReference type="SAM" id="MobiDB-lite"/>
    </source>
</evidence>
<feature type="compositionally biased region" description="Low complexity" evidence="1">
    <location>
        <begin position="355"/>
        <end position="370"/>
    </location>
</feature>
<keyword evidence="4" id="KW-1185">Reference proteome</keyword>
<name>A0A1H8ZI71_9GAMM</name>
<evidence type="ECO:0000259" key="2">
    <source>
        <dbReference type="Pfam" id="PF19266"/>
    </source>
</evidence>
<gene>
    <name evidence="3" type="ORF">SAMN04488038_10148</name>
</gene>
<dbReference type="EMBL" id="FOFS01000001">
    <property type="protein sequence ID" value="SEP64051.1"/>
    <property type="molecule type" value="Genomic_DNA"/>
</dbReference>
<feature type="compositionally biased region" description="Basic and acidic residues" evidence="1">
    <location>
        <begin position="389"/>
        <end position="404"/>
    </location>
</feature>
<proteinExistence type="predicted"/>
<dbReference type="Proteomes" id="UP000199233">
    <property type="component" value="Unassembled WGS sequence"/>
</dbReference>
<evidence type="ECO:0000313" key="3">
    <source>
        <dbReference type="EMBL" id="SEP64051.1"/>
    </source>
</evidence>
<feature type="compositionally biased region" description="Pro residues" evidence="1">
    <location>
        <begin position="168"/>
        <end position="181"/>
    </location>
</feature>
<dbReference type="RefSeq" id="WP_093280538.1">
    <property type="nucleotide sequence ID" value="NZ_FOFS01000001.1"/>
</dbReference>
<feature type="region of interest" description="Disordered" evidence="1">
    <location>
        <begin position="1"/>
        <end position="59"/>
    </location>
</feature>
<evidence type="ECO:0000313" key="4">
    <source>
        <dbReference type="Proteomes" id="UP000199233"/>
    </source>
</evidence>
<sequence>MSGGLVKAQLCEVSGDDRGREIGTPIDVQFNPTTLRVAISNKSAGGQQGGSQARQSPGTGEISVSFDLVFDSADEGETDTPVPVTRKTQIVEKFVRPPSGGSASAAPPRVQFKWGSFLVQGIMESANIDLDLFAQDGTPLRAKVAVSIKGQDPSYRYDPIVSGGGPSAQPPPGPRDSPPGAPGTRGGAPTPSQVVPALPGESLQQLAARKGLDPNAWRALADGIANPLSLADGVEVALPGALRGSSGVARSNSAAARPDPSAGLPLVQSAALPDAGNAPLSRKSSDALGSAQSLARQGGVNASIAQVRGAAQTRAVGASFQAFGIAQSAPASDPDAGANLRPYGSGVPLRATRGAAGSSAPSSSDPSVPSWQALPPRRSSPVRAPGSSKPRDNCRCRCSDKPKR</sequence>
<feature type="domain" description="Contractile injection system tube protein N-terminal" evidence="2">
    <location>
        <begin position="5"/>
        <end position="152"/>
    </location>
</feature>
<feature type="region of interest" description="Disordered" evidence="1">
    <location>
        <begin position="328"/>
        <end position="404"/>
    </location>
</feature>
<dbReference type="STRING" id="489703.SAMN04488038_10148"/>
<accession>A0A1H8ZI71</accession>
<organism evidence="3 4">
    <name type="scientific">Solimonas aquatica</name>
    <dbReference type="NCBI Taxonomy" id="489703"/>
    <lineage>
        <taxon>Bacteria</taxon>
        <taxon>Pseudomonadati</taxon>
        <taxon>Pseudomonadota</taxon>
        <taxon>Gammaproteobacteria</taxon>
        <taxon>Nevskiales</taxon>
        <taxon>Nevskiaceae</taxon>
        <taxon>Solimonas</taxon>
    </lineage>
</organism>